<dbReference type="STRING" id="145388.A0A0D2KBE8"/>
<evidence type="ECO:0000313" key="4">
    <source>
        <dbReference type="Proteomes" id="UP000054498"/>
    </source>
</evidence>
<dbReference type="SUPFAM" id="SSF47473">
    <property type="entry name" value="EF-hand"/>
    <property type="match status" value="1"/>
</dbReference>
<dbReference type="PROSITE" id="PS50222">
    <property type="entry name" value="EF_HAND_2"/>
    <property type="match status" value="1"/>
</dbReference>
<keyword evidence="4" id="KW-1185">Reference proteome</keyword>
<evidence type="ECO:0000256" key="1">
    <source>
        <dbReference type="ARBA" id="ARBA00022837"/>
    </source>
</evidence>
<reference evidence="3 4" key="1">
    <citation type="journal article" date="2013" name="BMC Genomics">
        <title>Reconstruction of the lipid metabolism for the microalga Monoraphidium neglectum from its genome sequence reveals characteristics suitable for biofuel production.</title>
        <authorList>
            <person name="Bogen C."/>
            <person name="Al-Dilaimi A."/>
            <person name="Albersmeier A."/>
            <person name="Wichmann J."/>
            <person name="Grundmann M."/>
            <person name="Rupp O."/>
            <person name="Lauersen K.J."/>
            <person name="Blifernez-Klassen O."/>
            <person name="Kalinowski J."/>
            <person name="Goesmann A."/>
            <person name="Mussgnug J.H."/>
            <person name="Kruse O."/>
        </authorList>
    </citation>
    <scope>NUCLEOTIDE SEQUENCE [LARGE SCALE GENOMIC DNA]</scope>
    <source>
        <strain evidence="3 4">SAG 48.87</strain>
    </source>
</reference>
<name>A0A0D2KBE8_9CHLO</name>
<dbReference type="GO" id="GO:0005509">
    <property type="term" value="F:calcium ion binding"/>
    <property type="evidence" value="ECO:0007669"/>
    <property type="project" value="InterPro"/>
</dbReference>
<dbReference type="InterPro" id="IPR018247">
    <property type="entry name" value="EF_Hand_1_Ca_BS"/>
</dbReference>
<dbReference type="KEGG" id="mng:MNEG_0417"/>
<dbReference type="InterPro" id="IPR002048">
    <property type="entry name" value="EF_hand_dom"/>
</dbReference>
<dbReference type="OrthoDB" id="343296at2759"/>
<dbReference type="Gene3D" id="1.10.238.10">
    <property type="entry name" value="EF-hand"/>
    <property type="match status" value="2"/>
</dbReference>
<dbReference type="SMART" id="SM00054">
    <property type="entry name" value="EFh"/>
    <property type="match status" value="2"/>
</dbReference>
<feature type="domain" description="EF-hand" evidence="2">
    <location>
        <begin position="66"/>
        <end position="100"/>
    </location>
</feature>
<protein>
    <recommendedName>
        <fullName evidence="2">EF-hand domain-containing protein</fullName>
    </recommendedName>
</protein>
<sequence length="100" mass="10845">MEGEVAYAFDRLSEGQDGEVTPRQLKIALRAMGFPVKKADVRSLLRDAGLDAALPLCFDSFREVDITPDELHDMVVEFDADGDGLISEGEFAAILAAADE</sequence>
<proteinExistence type="predicted"/>
<dbReference type="Proteomes" id="UP000054498">
    <property type="component" value="Unassembled WGS sequence"/>
</dbReference>
<dbReference type="AlphaFoldDB" id="A0A0D2KBE8"/>
<dbReference type="GeneID" id="25726535"/>
<evidence type="ECO:0000259" key="2">
    <source>
        <dbReference type="PROSITE" id="PS50222"/>
    </source>
</evidence>
<accession>A0A0D2KBE8</accession>
<dbReference type="RefSeq" id="XP_013906547.1">
    <property type="nucleotide sequence ID" value="XM_014051093.1"/>
</dbReference>
<dbReference type="PROSITE" id="PS00018">
    <property type="entry name" value="EF_HAND_1"/>
    <property type="match status" value="1"/>
</dbReference>
<keyword evidence="1" id="KW-0106">Calcium</keyword>
<dbReference type="InterPro" id="IPR011992">
    <property type="entry name" value="EF-hand-dom_pair"/>
</dbReference>
<gene>
    <name evidence="3" type="ORF">MNEG_0417</name>
</gene>
<organism evidence="3 4">
    <name type="scientific">Monoraphidium neglectum</name>
    <dbReference type="NCBI Taxonomy" id="145388"/>
    <lineage>
        <taxon>Eukaryota</taxon>
        <taxon>Viridiplantae</taxon>
        <taxon>Chlorophyta</taxon>
        <taxon>core chlorophytes</taxon>
        <taxon>Chlorophyceae</taxon>
        <taxon>CS clade</taxon>
        <taxon>Sphaeropleales</taxon>
        <taxon>Selenastraceae</taxon>
        <taxon>Monoraphidium</taxon>
    </lineage>
</organism>
<evidence type="ECO:0000313" key="3">
    <source>
        <dbReference type="EMBL" id="KIZ07528.1"/>
    </source>
</evidence>
<dbReference type="EMBL" id="KK100252">
    <property type="protein sequence ID" value="KIZ07528.1"/>
    <property type="molecule type" value="Genomic_DNA"/>
</dbReference>